<keyword evidence="23" id="KW-0325">Glycoprotein</keyword>
<dbReference type="GO" id="GO:0004694">
    <property type="term" value="F:eukaryotic translation initiation factor 2alpha kinase activity"/>
    <property type="evidence" value="ECO:0007669"/>
    <property type="project" value="TreeGrafter"/>
</dbReference>
<evidence type="ECO:0000256" key="20">
    <source>
        <dbReference type="ARBA" id="ARBA00023016"/>
    </source>
</evidence>
<evidence type="ECO:0000256" key="28">
    <source>
        <dbReference type="ARBA" id="ARBA00037982"/>
    </source>
</evidence>
<evidence type="ECO:0000256" key="2">
    <source>
        <dbReference type="ARBA" id="ARBA00004115"/>
    </source>
</evidence>
<feature type="region of interest" description="Disordered" evidence="37">
    <location>
        <begin position="1033"/>
        <end position="1160"/>
    </location>
</feature>
<feature type="signal peptide" evidence="38">
    <location>
        <begin position="1"/>
        <end position="21"/>
    </location>
</feature>
<dbReference type="EC" id="5.3.1.6" evidence="5"/>
<dbReference type="InterPro" id="IPR050339">
    <property type="entry name" value="CC_SR_Kinase"/>
</dbReference>
<dbReference type="Proteomes" id="UP001152803">
    <property type="component" value="Unassembled WGS sequence"/>
</dbReference>
<dbReference type="PROSITE" id="PS00107">
    <property type="entry name" value="PROTEIN_KINASE_ATP"/>
    <property type="match status" value="1"/>
</dbReference>
<dbReference type="InterPro" id="IPR011047">
    <property type="entry name" value="Quinoprotein_ADH-like_sf"/>
</dbReference>
<dbReference type="PROSITE" id="PS00108">
    <property type="entry name" value="PROTEIN_KINASE_ST"/>
    <property type="match status" value="1"/>
</dbReference>
<evidence type="ECO:0000256" key="5">
    <source>
        <dbReference type="ARBA" id="ARBA00011959"/>
    </source>
</evidence>
<feature type="binding site" evidence="36">
    <location>
        <position position="924"/>
    </location>
    <ligand>
        <name>ATP</name>
        <dbReference type="ChEBI" id="CHEBI:30616"/>
    </ligand>
</feature>
<dbReference type="InterPro" id="IPR037171">
    <property type="entry name" value="NagB/RpiA_transferase-like"/>
</dbReference>
<dbReference type="InterPro" id="IPR017441">
    <property type="entry name" value="Protein_kinase_ATP_BS"/>
</dbReference>
<comment type="catalytic activity">
    <reaction evidence="30">
        <text>L-threonyl-[protein] + ATP = O-phospho-L-threonyl-[protein] + ADP + H(+)</text>
        <dbReference type="Rhea" id="RHEA:46608"/>
        <dbReference type="Rhea" id="RHEA-COMP:11060"/>
        <dbReference type="Rhea" id="RHEA-COMP:11605"/>
        <dbReference type="ChEBI" id="CHEBI:15378"/>
        <dbReference type="ChEBI" id="CHEBI:30013"/>
        <dbReference type="ChEBI" id="CHEBI:30616"/>
        <dbReference type="ChEBI" id="CHEBI:61977"/>
        <dbReference type="ChEBI" id="CHEBI:456216"/>
        <dbReference type="EC" id="2.7.11.1"/>
    </reaction>
    <physiologicalReaction direction="left-to-right" evidence="30">
        <dbReference type="Rhea" id="RHEA:46609"/>
    </physiologicalReaction>
</comment>
<dbReference type="FunFam" id="2.130.10.10:FF:000622">
    <property type="entry name" value="Eukaryotic translation initiation factor 2-alpha kinase 3"/>
    <property type="match status" value="1"/>
</dbReference>
<keyword evidence="9" id="KW-0597">Phosphoprotein</keyword>
<evidence type="ECO:0000256" key="1">
    <source>
        <dbReference type="ARBA" id="ARBA00001713"/>
    </source>
</evidence>
<keyword evidence="14" id="KW-0013">ADP-ribosylation</keyword>
<keyword evidence="8" id="KW-0723">Serine/threonine-protein kinase</keyword>
<feature type="compositionally biased region" description="Low complexity" evidence="37">
    <location>
        <begin position="1109"/>
        <end position="1119"/>
    </location>
</feature>
<evidence type="ECO:0000256" key="11">
    <source>
        <dbReference type="ARBA" id="ARBA00022692"/>
    </source>
</evidence>
<keyword evidence="15" id="KW-0418">Kinase</keyword>
<dbReference type="FunFam" id="3.30.200.20:FF:000193">
    <property type="entry name" value="Eukaryotic translation initiation factor 2-alpha kinase 3"/>
    <property type="match status" value="1"/>
</dbReference>
<comment type="caution">
    <text evidence="40">The sequence shown here is derived from an EMBL/GenBank/DDBJ whole genome shotgun (WGS) entry which is preliminary data.</text>
</comment>
<evidence type="ECO:0000256" key="19">
    <source>
        <dbReference type="ARBA" id="ARBA00022989"/>
    </source>
</evidence>
<keyword evidence="25" id="KW-0413">Isomerase</keyword>
<evidence type="ECO:0000256" key="16">
    <source>
        <dbReference type="ARBA" id="ARBA00022824"/>
    </source>
</evidence>
<feature type="region of interest" description="Disordered" evidence="37">
    <location>
        <begin position="571"/>
        <end position="590"/>
    </location>
</feature>
<dbReference type="EMBL" id="JAFJMO010000007">
    <property type="protein sequence ID" value="KAJ8271635.1"/>
    <property type="molecule type" value="Genomic_DNA"/>
</dbReference>
<dbReference type="Pfam" id="PF00069">
    <property type="entry name" value="Pkinase"/>
    <property type="match status" value="2"/>
</dbReference>
<dbReference type="Gene3D" id="3.30.70.260">
    <property type="match status" value="1"/>
</dbReference>
<evidence type="ECO:0000256" key="30">
    <source>
        <dbReference type="ARBA" id="ARBA00048659"/>
    </source>
</evidence>
<evidence type="ECO:0000256" key="21">
    <source>
        <dbReference type="ARBA" id="ARBA00023136"/>
    </source>
</evidence>
<keyword evidence="12 38" id="KW-0732">Signal</keyword>
<evidence type="ECO:0000256" key="18">
    <source>
        <dbReference type="ARBA" id="ARBA00022845"/>
    </source>
</evidence>
<gene>
    <name evidence="40" type="ORF">COCON_G00104940</name>
</gene>
<evidence type="ECO:0000256" key="8">
    <source>
        <dbReference type="ARBA" id="ARBA00022527"/>
    </source>
</evidence>
<keyword evidence="20" id="KW-0346">Stress response</keyword>
<keyword evidence="22" id="KW-0829">Tyrosine-protein kinase</keyword>
<feature type="chain" id="PRO_5040231542" description="Eukaryotic translation initiation factor 2-alpha kinase 3" evidence="38">
    <location>
        <begin position="22"/>
        <end position="1414"/>
    </location>
</feature>
<reference evidence="40" key="1">
    <citation type="journal article" date="2023" name="Science">
        <title>Genome structures resolve the early diversification of teleost fishes.</title>
        <authorList>
            <person name="Parey E."/>
            <person name="Louis A."/>
            <person name="Montfort J."/>
            <person name="Bouchez O."/>
            <person name="Roques C."/>
            <person name="Iampietro C."/>
            <person name="Lluch J."/>
            <person name="Castinel A."/>
            <person name="Donnadieu C."/>
            <person name="Desvignes T."/>
            <person name="Floi Bucao C."/>
            <person name="Jouanno E."/>
            <person name="Wen M."/>
            <person name="Mejri S."/>
            <person name="Dirks R."/>
            <person name="Jansen H."/>
            <person name="Henkel C."/>
            <person name="Chen W.J."/>
            <person name="Zahm M."/>
            <person name="Cabau C."/>
            <person name="Klopp C."/>
            <person name="Thompson A.W."/>
            <person name="Robinson-Rechavi M."/>
            <person name="Braasch I."/>
            <person name="Lecointre G."/>
            <person name="Bobe J."/>
            <person name="Postlethwait J.H."/>
            <person name="Berthelot C."/>
            <person name="Roest Crollius H."/>
            <person name="Guiguen Y."/>
        </authorList>
    </citation>
    <scope>NUCLEOTIDE SEQUENCE</scope>
    <source>
        <strain evidence="40">Concon-B</strain>
    </source>
</reference>
<protein>
    <recommendedName>
        <fullName evidence="34">Eukaryotic translation initiation factor 2-alpha kinase 3</fullName>
        <ecNumber evidence="6">2.7.11.1</ecNumber>
        <ecNumber evidence="5">5.3.1.6</ecNumber>
    </recommendedName>
    <alternativeName>
        <fullName evidence="27">D-ribose-5-phosphate ketol-isomerase</fullName>
    </alternativeName>
    <alternativeName>
        <fullName evidence="29">PRKR-like endoplasmic reticulum kinase</fullName>
    </alternativeName>
    <alternativeName>
        <fullName evidence="26">Phosphoriboisomerase</fullName>
    </alternativeName>
    <alternativeName>
        <fullName evidence="35">Protein tyrosine kinase EIF2AK3</fullName>
    </alternativeName>
    <alternativeName>
        <fullName evidence="7">Ribose-5-phosphate isomerase</fullName>
    </alternativeName>
</protein>
<dbReference type="InterPro" id="IPR008271">
    <property type="entry name" value="Ser/Thr_kinase_AS"/>
</dbReference>
<comment type="similarity">
    <text evidence="28">Belongs to the protein kinase superfamily. Ser/Thr protein kinase family. GCN2 subfamily.</text>
</comment>
<dbReference type="HAMAP" id="MF_00170">
    <property type="entry name" value="Rib_5P_isom_A"/>
    <property type="match status" value="1"/>
</dbReference>
<evidence type="ECO:0000256" key="6">
    <source>
        <dbReference type="ARBA" id="ARBA00012513"/>
    </source>
</evidence>
<dbReference type="NCBIfam" id="NF001924">
    <property type="entry name" value="PRK00702.1"/>
    <property type="match status" value="1"/>
</dbReference>
<dbReference type="GO" id="GO:0004751">
    <property type="term" value="F:ribose-5-phosphate isomerase activity"/>
    <property type="evidence" value="ECO:0007669"/>
    <property type="project" value="UniProtKB-EC"/>
</dbReference>
<dbReference type="SUPFAM" id="SSF100950">
    <property type="entry name" value="NagB/RpiA/CoA transferase-like"/>
    <property type="match status" value="1"/>
</dbReference>
<feature type="region of interest" description="Disordered" evidence="37">
    <location>
        <begin position="326"/>
        <end position="352"/>
    </location>
</feature>
<dbReference type="GO" id="GO:0005789">
    <property type="term" value="C:endoplasmic reticulum membrane"/>
    <property type="evidence" value="ECO:0007669"/>
    <property type="project" value="UniProtKB-SubCell"/>
</dbReference>
<evidence type="ECO:0000256" key="37">
    <source>
        <dbReference type="SAM" id="MobiDB-lite"/>
    </source>
</evidence>
<feature type="compositionally biased region" description="Acidic residues" evidence="37">
    <location>
        <begin position="371"/>
        <end position="384"/>
    </location>
</feature>
<dbReference type="SUPFAM" id="SSF75445">
    <property type="entry name" value="D-ribose-5-phosphate isomerase (RpiA), lid domain"/>
    <property type="match status" value="1"/>
</dbReference>
<evidence type="ECO:0000313" key="40">
    <source>
        <dbReference type="EMBL" id="KAJ8271635.1"/>
    </source>
</evidence>
<dbReference type="Gene3D" id="2.130.10.10">
    <property type="entry name" value="YVTN repeat-like/Quinoprotein amine dehydrogenase"/>
    <property type="match status" value="1"/>
</dbReference>
<evidence type="ECO:0000256" key="3">
    <source>
        <dbReference type="ARBA" id="ARBA00004988"/>
    </source>
</evidence>
<name>A0A9Q1HZI8_CONCO</name>
<keyword evidence="19" id="KW-1133">Transmembrane helix</keyword>
<dbReference type="Pfam" id="PF06026">
    <property type="entry name" value="Rib_5-P_isom_A"/>
    <property type="match status" value="1"/>
</dbReference>
<keyword evidence="18" id="KW-0810">Translation regulation</keyword>
<evidence type="ECO:0000256" key="33">
    <source>
        <dbReference type="ARBA" id="ARBA00062422"/>
    </source>
</evidence>
<evidence type="ECO:0000256" key="36">
    <source>
        <dbReference type="PROSITE-ProRule" id="PRU10141"/>
    </source>
</evidence>
<dbReference type="Gene3D" id="3.30.200.20">
    <property type="entry name" value="Phosphorylase Kinase, domain 1"/>
    <property type="match status" value="1"/>
</dbReference>
<evidence type="ECO:0000256" key="24">
    <source>
        <dbReference type="ARBA" id="ARBA00023230"/>
    </source>
</evidence>
<evidence type="ECO:0000259" key="39">
    <source>
        <dbReference type="PROSITE" id="PS50011"/>
    </source>
</evidence>
<dbReference type="GO" id="GO:0004715">
    <property type="term" value="F:non-membrane spanning protein tyrosine kinase activity"/>
    <property type="evidence" value="ECO:0007669"/>
    <property type="project" value="UniProtKB-EC"/>
</dbReference>
<keyword evidence="41" id="KW-1185">Reference proteome</keyword>
<evidence type="ECO:0000256" key="12">
    <source>
        <dbReference type="ARBA" id="ARBA00022729"/>
    </source>
</evidence>
<feature type="compositionally biased region" description="Polar residues" evidence="37">
    <location>
        <begin position="1033"/>
        <end position="1043"/>
    </location>
</feature>
<dbReference type="SUPFAM" id="SSF56112">
    <property type="entry name" value="Protein kinase-like (PK-like)"/>
    <property type="match status" value="1"/>
</dbReference>
<evidence type="ECO:0000256" key="22">
    <source>
        <dbReference type="ARBA" id="ARBA00023137"/>
    </source>
</evidence>
<dbReference type="CDD" id="cd09768">
    <property type="entry name" value="Luminal_EIF2AK3"/>
    <property type="match status" value="1"/>
</dbReference>
<dbReference type="PANTHER" id="PTHR11042">
    <property type="entry name" value="EUKARYOTIC TRANSLATION INITIATION FACTOR 2-ALPHA KINASE EIF2-ALPHA KINASE -RELATED"/>
    <property type="match status" value="1"/>
</dbReference>
<keyword evidence="24" id="KW-0834">Unfolded protein response</keyword>
<feature type="domain" description="Protein kinase" evidence="39">
    <location>
        <begin position="895"/>
        <end position="1379"/>
    </location>
</feature>
<comment type="subcellular location">
    <subcellularLocation>
        <location evidence="2">Endoplasmic reticulum membrane</location>
        <topology evidence="2">Single-pass type I membrane protein</topology>
    </subcellularLocation>
</comment>
<evidence type="ECO:0000256" key="27">
    <source>
        <dbReference type="ARBA" id="ARBA00032273"/>
    </source>
</evidence>
<comment type="subunit">
    <text evidence="33">Forms dimers with HSPA5/BIP in resting cells. Homotetramerizes in response to endoplasmic reticulum (ER) stress, leading to its activation. Interacts with HSP90B1/GRP94. Interacts with DNAJC3; inhibiting EIF2AK3/PERK activity. Interacts with ATAD3A; ATAD3A and EIF2S1/eIF-2-alpha occupy a common binding site within the cytoplasmic loop of EIF2AK3/PERK, leading to prevent EIF2AK3/PERK association with its substrate EIF2S1/eIF-2-alpha. Interacts with MFN2. Interacts with TMEM33. Interacts with PDIA6. Interacts with LACC1.</text>
</comment>
<feature type="region of interest" description="Disordered" evidence="37">
    <location>
        <begin position="1393"/>
        <end position="1414"/>
    </location>
</feature>
<dbReference type="NCBIfam" id="TIGR00021">
    <property type="entry name" value="rpiA"/>
    <property type="match status" value="1"/>
</dbReference>
<evidence type="ECO:0000256" key="31">
    <source>
        <dbReference type="ARBA" id="ARBA00048977"/>
    </source>
</evidence>
<dbReference type="FunFam" id="1.10.510.10:FF:000251">
    <property type="entry name" value="eukaryotic translation initiation factor 2-alpha kinase 3"/>
    <property type="match status" value="1"/>
</dbReference>
<comment type="pathway">
    <text evidence="3">Carbohydrate degradation; pentose phosphate pathway; D-ribose 5-phosphate from D-ribulose 5-phosphate (non-oxidative stage): step 1/1.</text>
</comment>
<dbReference type="Gene3D" id="1.10.510.10">
    <property type="entry name" value="Transferase(Phosphotransferase) domain 1"/>
    <property type="match status" value="1"/>
</dbReference>
<comment type="catalytic activity">
    <reaction evidence="1">
        <text>aldehydo-D-ribose 5-phosphate = D-ribulose 5-phosphate</text>
        <dbReference type="Rhea" id="RHEA:14657"/>
        <dbReference type="ChEBI" id="CHEBI:58121"/>
        <dbReference type="ChEBI" id="CHEBI:58273"/>
        <dbReference type="EC" id="5.3.1.6"/>
    </reaction>
</comment>
<dbReference type="InterPro" id="IPR000719">
    <property type="entry name" value="Prot_kinase_dom"/>
</dbReference>
<evidence type="ECO:0000256" key="29">
    <source>
        <dbReference type="ARBA" id="ARBA00041500"/>
    </source>
</evidence>
<evidence type="ECO:0000256" key="4">
    <source>
        <dbReference type="ARBA" id="ARBA00008088"/>
    </source>
</evidence>
<comment type="catalytic activity">
    <reaction evidence="31">
        <text>L-seryl-[protein] + ATP = O-phospho-L-seryl-[protein] + ADP + H(+)</text>
        <dbReference type="Rhea" id="RHEA:17989"/>
        <dbReference type="Rhea" id="RHEA-COMP:9863"/>
        <dbReference type="Rhea" id="RHEA-COMP:11604"/>
        <dbReference type="ChEBI" id="CHEBI:15378"/>
        <dbReference type="ChEBI" id="CHEBI:29999"/>
        <dbReference type="ChEBI" id="CHEBI:30616"/>
        <dbReference type="ChEBI" id="CHEBI:83421"/>
        <dbReference type="ChEBI" id="CHEBI:456216"/>
        <dbReference type="EC" id="2.7.11.1"/>
    </reaction>
    <physiologicalReaction direction="left-to-right" evidence="31">
        <dbReference type="Rhea" id="RHEA:17990"/>
    </physiologicalReaction>
</comment>
<dbReference type="FunFam" id="3.40.50.1360:FF:000014">
    <property type="entry name" value="Ribose 5-phosphate isomerase"/>
    <property type="match status" value="1"/>
</dbReference>
<evidence type="ECO:0000313" key="41">
    <source>
        <dbReference type="Proteomes" id="UP001152803"/>
    </source>
</evidence>
<dbReference type="PROSITE" id="PS50011">
    <property type="entry name" value="PROTEIN_KINASE_DOM"/>
    <property type="match status" value="1"/>
</dbReference>
<keyword evidence="10" id="KW-0808">Transferase</keyword>
<dbReference type="PANTHER" id="PTHR11042:SF166">
    <property type="entry name" value="EUKARYOTIC TRANSLATION INITIATION FACTOR 2-ALPHA KINASE 3"/>
    <property type="match status" value="1"/>
</dbReference>
<dbReference type="Gene3D" id="3.40.50.1360">
    <property type="match status" value="1"/>
</dbReference>
<evidence type="ECO:0000256" key="7">
    <source>
        <dbReference type="ARBA" id="ARBA00019150"/>
    </source>
</evidence>
<evidence type="ECO:0000256" key="13">
    <source>
        <dbReference type="ARBA" id="ARBA00022741"/>
    </source>
</evidence>
<keyword evidence="17 36" id="KW-0067">ATP-binding</keyword>
<organism evidence="40 41">
    <name type="scientific">Conger conger</name>
    <name type="common">Conger eel</name>
    <name type="synonym">Muraena conger</name>
    <dbReference type="NCBI Taxonomy" id="82655"/>
    <lineage>
        <taxon>Eukaryota</taxon>
        <taxon>Metazoa</taxon>
        <taxon>Chordata</taxon>
        <taxon>Craniata</taxon>
        <taxon>Vertebrata</taxon>
        <taxon>Euteleostomi</taxon>
        <taxon>Actinopterygii</taxon>
        <taxon>Neopterygii</taxon>
        <taxon>Teleostei</taxon>
        <taxon>Anguilliformes</taxon>
        <taxon>Congridae</taxon>
        <taxon>Conger</taxon>
    </lineage>
</organism>
<comment type="similarity">
    <text evidence="4">Belongs to the ribose 5-phosphate isomerase family.</text>
</comment>
<dbReference type="GO" id="GO:0006986">
    <property type="term" value="P:response to unfolded protein"/>
    <property type="evidence" value="ECO:0007669"/>
    <property type="project" value="UniProtKB-KW"/>
</dbReference>
<evidence type="ECO:0000256" key="32">
    <source>
        <dbReference type="ARBA" id="ARBA00051942"/>
    </source>
</evidence>
<evidence type="ECO:0000256" key="25">
    <source>
        <dbReference type="ARBA" id="ARBA00023235"/>
    </source>
</evidence>
<feature type="compositionally biased region" description="Basic and acidic residues" evidence="37">
    <location>
        <begin position="573"/>
        <end position="590"/>
    </location>
</feature>
<keyword evidence="13 36" id="KW-0547">Nucleotide-binding</keyword>
<dbReference type="InterPro" id="IPR015943">
    <property type="entry name" value="WD40/YVTN_repeat-like_dom_sf"/>
</dbReference>
<evidence type="ECO:0000256" key="35">
    <source>
        <dbReference type="ARBA" id="ARBA00078389"/>
    </source>
</evidence>
<dbReference type="FunFam" id="3.30.70.260:FF:000018">
    <property type="entry name" value="Ribose-5-phosphate isomerase A"/>
    <property type="match status" value="1"/>
</dbReference>
<evidence type="ECO:0000256" key="34">
    <source>
        <dbReference type="ARBA" id="ARBA00069562"/>
    </source>
</evidence>
<dbReference type="InterPro" id="IPR011009">
    <property type="entry name" value="Kinase-like_dom_sf"/>
</dbReference>
<feature type="compositionally biased region" description="Polar residues" evidence="37">
    <location>
        <begin position="1120"/>
        <end position="1133"/>
    </location>
</feature>
<evidence type="ECO:0000256" key="17">
    <source>
        <dbReference type="ARBA" id="ARBA00022840"/>
    </source>
</evidence>
<dbReference type="SMART" id="SM00220">
    <property type="entry name" value="S_TKc"/>
    <property type="match status" value="1"/>
</dbReference>
<comment type="catalytic activity">
    <reaction evidence="32">
        <text>L-tyrosyl-[protein] + ATP = O-phospho-L-tyrosyl-[protein] + ADP + H(+)</text>
        <dbReference type="Rhea" id="RHEA:10596"/>
        <dbReference type="Rhea" id="RHEA-COMP:10136"/>
        <dbReference type="Rhea" id="RHEA-COMP:20101"/>
        <dbReference type="ChEBI" id="CHEBI:15378"/>
        <dbReference type="ChEBI" id="CHEBI:30616"/>
        <dbReference type="ChEBI" id="CHEBI:46858"/>
        <dbReference type="ChEBI" id="CHEBI:61978"/>
        <dbReference type="ChEBI" id="CHEBI:456216"/>
        <dbReference type="EC" id="2.7.10.2"/>
    </reaction>
    <physiologicalReaction direction="left-to-right" evidence="32">
        <dbReference type="Rhea" id="RHEA:10597"/>
    </physiologicalReaction>
</comment>
<dbReference type="EC" id="2.7.11.1" evidence="6"/>
<evidence type="ECO:0000256" key="10">
    <source>
        <dbReference type="ARBA" id="ARBA00022679"/>
    </source>
</evidence>
<evidence type="ECO:0000256" key="9">
    <source>
        <dbReference type="ARBA" id="ARBA00022553"/>
    </source>
</evidence>
<dbReference type="GO" id="GO:0005524">
    <property type="term" value="F:ATP binding"/>
    <property type="evidence" value="ECO:0007669"/>
    <property type="project" value="UniProtKB-UniRule"/>
</dbReference>
<evidence type="ECO:0000256" key="26">
    <source>
        <dbReference type="ARBA" id="ARBA00029734"/>
    </source>
</evidence>
<feature type="region of interest" description="Disordered" evidence="37">
    <location>
        <begin position="371"/>
        <end position="394"/>
    </location>
</feature>
<keyword evidence="11" id="KW-0812">Transmembrane</keyword>
<accession>A0A9Q1HZI8</accession>
<evidence type="ECO:0000256" key="15">
    <source>
        <dbReference type="ARBA" id="ARBA00022777"/>
    </source>
</evidence>
<sequence>MRQQGRIGRALLAGYLAVTLAGRQLSFGCETLSEKHVFLNRAYGTCVTMAEEAKKRAGIIAVDNHVQNNQVVGVGSGSTIVYAVDRLAERVRQEKLNIVCVPTSFQARQLILQRGLTLSDLDRHPELDVAIDGADEVDSALTLIKGGGGCLTQEKIVAGCAKHFIVIADFRKDSAHLGQQWKKGVPIEVIPMAYVPVTRVIVRRFGGEVALRMAVSKAGPVVTDNSNFILDWKFEKQHNWKEVNTAIKMIPGVVETGLFVNMAERVYFGMEDGSHSTRSATDPPVLRPASAALQKPSVPVHSLCLCVPHRSSHLLSPPFASFWTQAPRTGSAGREPTTATALGSETAEDGPSVMERGLESVGAPVAGDVTVEDDENGAAGDGDESSAQSDCDHSSKRSLVIISTLDGRISALDPNNHGRKQWDLDLGSGCLVSSSLSKPEVFGNKMIIPSLDGALFQWDRDRESMETVPFSVESLLESSYRVREDTVLVGGKSLTTYGLGAYSGKLRYICSAVGCSRWEEDEPEPEDVLLLQRTQKTVRAVRPRSGSEKWNFSVGHFELKFVPETQPGLNFLDGERASGEGGRREGRREGHRVIREEEEPRAETCDLVIKVSVPDWKVLAFSNKAGGQLVWEHQFCTPIASAWLVQGGKVTPISLFDDTSYTTHPKSSSEDEEEIVEEARGATESSVYLGMYRGQLYLQSSVRISAKFPSKSKALNSRGSDTDIISLPTVKWKPLIHSPSRTPVLVGSEEFDKCLNNDKFSHEEYSNGALSVLQYPYDNGYYFPYSKHYRGRRGAAVSLLPGDGAGRELHRKDPVLLLSWWKEILSTIVFCIAATTYIVRKFFHPPGTHIRQRKESETQCQTDSKLELLPDDPKEVLVTETQRSNEYVSRYLTDFEPVQCLGRGGFGVVFEARNKVDDCNYAIKRIRLPNRELAREKVMREVKALAKLEHPGIIRYFNAWQETPPEGWQEEMDQRWLKDSSTTDWPLSSPDHMEALSVKVPVSKLTPTSSSSLAGVAVLGGASTEPSFAPTLSLSHSEVSSTGRGKGCVLEPPGGPTPPLQLDSFLSDPDSQAELEASDSPHSFELYPPRGPGDSSSFDIVFEDSGCEAASSPPQAASPCTLTGGRTSSASRTQTHDPGPTPFPGPAPSSSPPRPTSLSLAACPSPCPALPPWPRTLASPKVYLYIQMQLCRKENLKDWMTQRSLPEQRQHSECLGIFLQIADAVHFLHSKGLMHRDLKPSNIFFTLDDVVKVGDFGLVTAMDQEEEEEESHALTPMPAFARHTGQVGTKLYMSPEQLSGNSYSHKVDIYSLGLILFELLYPFRTQMERVRTLTEVKNLQFPPVFAQKNVQEVVMVSSMLSRSPSERPEAQEITETPLFQELEVPCRFTLRQRSRTYSSSSTGRPGRQSSQSSS</sequence>
<evidence type="ECO:0000256" key="23">
    <source>
        <dbReference type="ARBA" id="ARBA00023180"/>
    </source>
</evidence>
<dbReference type="CDD" id="cd01398">
    <property type="entry name" value="RPI_A"/>
    <property type="match status" value="1"/>
</dbReference>
<dbReference type="InterPro" id="IPR004788">
    <property type="entry name" value="Ribose5P_isomerase_type_A"/>
</dbReference>
<keyword evidence="16" id="KW-0256">Endoplasmic reticulum</keyword>
<dbReference type="SUPFAM" id="SSF50998">
    <property type="entry name" value="Quinoprotein alcohol dehydrogenase-like"/>
    <property type="match status" value="1"/>
</dbReference>
<feature type="compositionally biased region" description="Pro residues" evidence="37">
    <location>
        <begin position="1139"/>
        <end position="1155"/>
    </location>
</feature>
<dbReference type="OrthoDB" id="341578at2759"/>
<feature type="compositionally biased region" description="Low complexity" evidence="37">
    <location>
        <begin position="1395"/>
        <end position="1414"/>
    </location>
</feature>
<keyword evidence="21" id="KW-0472">Membrane</keyword>
<dbReference type="InterPro" id="IPR020672">
    <property type="entry name" value="Ribose5P_isomerase_typA_subgr"/>
</dbReference>
<evidence type="ECO:0000256" key="14">
    <source>
        <dbReference type="ARBA" id="ARBA00022765"/>
    </source>
</evidence>
<evidence type="ECO:0000256" key="38">
    <source>
        <dbReference type="SAM" id="SignalP"/>
    </source>
</evidence>
<dbReference type="GO" id="GO:0005634">
    <property type="term" value="C:nucleus"/>
    <property type="evidence" value="ECO:0007669"/>
    <property type="project" value="TreeGrafter"/>
</dbReference>
<dbReference type="GO" id="GO:0009052">
    <property type="term" value="P:pentose-phosphate shunt, non-oxidative branch"/>
    <property type="evidence" value="ECO:0007669"/>
    <property type="project" value="InterPro"/>
</dbReference>
<proteinExistence type="inferred from homology"/>